<accession>A0A6S7HMD1</accession>
<evidence type="ECO:0000256" key="5">
    <source>
        <dbReference type="ARBA" id="ARBA00023180"/>
    </source>
</evidence>
<dbReference type="AlphaFoldDB" id="A0A6S7HMD1"/>
<name>A0A6S7HMD1_PARCT</name>
<evidence type="ECO:0000313" key="8">
    <source>
        <dbReference type="Proteomes" id="UP001152795"/>
    </source>
</evidence>
<evidence type="ECO:0000256" key="4">
    <source>
        <dbReference type="ARBA" id="ARBA00022933"/>
    </source>
</evidence>
<sequence length="76" mass="8987">MLKYNVSFVAVNERGDNHISILKKIVSFPVYQDTTSWNLWSKLAGGKDHFLIFDKCGRLIAHMKRPDIRKFFKKTW</sequence>
<dbReference type="InterPro" id="IPR037941">
    <property type="entry name" value="SeP"/>
</dbReference>
<dbReference type="Proteomes" id="UP001152795">
    <property type="component" value="Unassembled WGS sequence"/>
</dbReference>
<organism evidence="7 8">
    <name type="scientific">Paramuricea clavata</name>
    <name type="common">Red gorgonian</name>
    <name type="synonym">Violescent sea-whip</name>
    <dbReference type="NCBI Taxonomy" id="317549"/>
    <lineage>
        <taxon>Eukaryota</taxon>
        <taxon>Metazoa</taxon>
        <taxon>Cnidaria</taxon>
        <taxon>Anthozoa</taxon>
        <taxon>Octocorallia</taxon>
        <taxon>Malacalcyonacea</taxon>
        <taxon>Plexauridae</taxon>
        <taxon>Paramuricea</taxon>
    </lineage>
</organism>
<evidence type="ECO:0000256" key="3">
    <source>
        <dbReference type="ARBA" id="ARBA00022729"/>
    </source>
</evidence>
<evidence type="ECO:0000256" key="1">
    <source>
        <dbReference type="ARBA" id="ARBA00004613"/>
    </source>
</evidence>
<evidence type="ECO:0000259" key="6">
    <source>
        <dbReference type="Pfam" id="PF04592"/>
    </source>
</evidence>
<proteinExistence type="predicted"/>
<dbReference type="GO" id="GO:0001887">
    <property type="term" value="P:selenium compound metabolic process"/>
    <property type="evidence" value="ECO:0007669"/>
    <property type="project" value="TreeGrafter"/>
</dbReference>
<reference evidence="7" key="1">
    <citation type="submission" date="2020-04" db="EMBL/GenBank/DDBJ databases">
        <authorList>
            <person name="Alioto T."/>
            <person name="Alioto T."/>
            <person name="Gomez Garrido J."/>
        </authorList>
    </citation>
    <scope>NUCLEOTIDE SEQUENCE</scope>
    <source>
        <strain evidence="7">A484AB</strain>
    </source>
</reference>
<dbReference type="OrthoDB" id="6134775at2759"/>
<comment type="subcellular location">
    <subcellularLocation>
        <location evidence="1">Secreted</location>
    </subcellularLocation>
</comment>
<keyword evidence="3" id="KW-0732">Signal</keyword>
<gene>
    <name evidence="7" type="ORF">PACLA_8A031426</name>
</gene>
<dbReference type="EMBL" id="CACRXK020005388">
    <property type="protein sequence ID" value="CAB4006016.1"/>
    <property type="molecule type" value="Genomic_DNA"/>
</dbReference>
<dbReference type="GO" id="GO:0008430">
    <property type="term" value="F:selenium binding"/>
    <property type="evidence" value="ECO:0007669"/>
    <property type="project" value="InterPro"/>
</dbReference>
<dbReference type="InterPro" id="IPR007671">
    <property type="entry name" value="Selenoprotein-P_N"/>
</dbReference>
<dbReference type="PANTHER" id="PTHR10105">
    <property type="entry name" value="SELENOPROTEIN P"/>
    <property type="match status" value="1"/>
</dbReference>
<keyword evidence="8" id="KW-1185">Reference proteome</keyword>
<protein>
    <recommendedName>
        <fullName evidence="6">Selenoprotein P N-terminal domain-containing protein</fullName>
    </recommendedName>
</protein>
<dbReference type="GO" id="GO:0005576">
    <property type="term" value="C:extracellular region"/>
    <property type="evidence" value="ECO:0007669"/>
    <property type="project" value="UniProtKB-SubCell"/>
</dbReference>
<keyword evidence="2" id="KW-0964">Secreted</keyword>
<keyword evidence="4" id="KW-0712">Selenocysteine</keyword>
<evidence type="ECO:0000256" key="2">
    <source>
        <dbReference type="ARBA" id="ARBA00022525"/>
    </source>
</evidence>
<feature type="domain" description="Selenoprotein P N-terminal" evidence="6">
    <location>
        <begin position="5"/>
        <end position="66"/>
    </location>
</feature>
<dbReference type="PANTHER" id="PTHR10105:SF2">
    <property type="entry name" value="AGAP003297-PA"/>
    <property type="match status" value="1"/>
</dbReference>
<evidence type="ECO:0000313" key="7">
    <source>
        <dbReference type="EMBL" id="CAB4006016.1"/>
    </source>
</evidence>
<comment type="caution">
    <text evidence="7">The sequence shown here is derived from an EMBL/GenBank/DDBJ whole genome shotgun (WGS) entry which is preliminary data.</text>
</comment>
<dbReference type="Pfam" id="PF04592">
    <property type="entry name" value="SelP_N"/>
    <property type="match status" value="1"/>
</dbReference>
<keyword evidence="5" id="KW-0325">Glycoprotein</keyword>